<protein>
    <submittedName>
        <fullName evidence="2">Uncharacterized protein</fullName>
    </submittedName>
</protein>
<dbReference type="AlphaFoldDB" id="A0A840IN53"/>
<sequence length="55" mass="5954">MYYKALGWIVWKGGTWYLRRRYGTAPKKIGGGAIAAAAIAGAIVVAQKRLGRSDD</sequence>
<dbReference type="RefSeq" id="WP_183346067.1">
    <property type="nucleotide sequence ID" value="NZ_JACHNU010000015.1"/>
</dbReference>
<keyword evidence="3" id="KW-1185">Reference proteome</keyword>
<name>A0A840IN53_9ACTN</name>
<keyword evidence="1" id="KW-1133">Transmembrane helix</keyword>
<reference evidence="2 3" key="1">
    <citation type="submission" date="2020-08" db="EMBL/GenBank/DDBJ databases">
        <title>Genomic Encyclopedia of Archaeal and Bacterial Type Strains, Phase II (KMG-II): from individual species to whole genera.</title>
        <authorList>
            <person name="Goeker M."/>
        </authorList>
    </citation>
    <scope>NUCLEOTIDE SEQUENCE [LARGE SCALE GENOMIC DNA]</scope>
    <source>
        <strain evidence="2 3">DSM 23288</strain>
    </source>
</reference>
<evidence type="ECO:0000313" key="3">
    <source>
        <dbReference type="Proteomes" id="UP000585272"/>
    </source>
</evidence>
<comment type="caution">
    <text evidence="2">The sequence shown here is derived from an EMBL/GenBank/DDBJ whole genome shotgun (WGS) entry which is preliminary data.</text>
</comment>
<feature type="transmembrane region" description="Helical" evidence="1">
    <location>
        <begin position="29"/>
        <end position="46"/>
    </location>
</feature>
<gene>
    <name evidence="2" type="ORF">BDZ31_004908</name>
</gene>
<accession>A0A840IN53</accession>
<evidence type="ECO:0000256" key="1">
    <source>
        <dbReference type="SAM" id="Phobius"/>
    </source>
</evidence>
<keyword evidence="1" id="KW-0812">Transmembrane</keyword>
<organism evidence="2 3">
    <name type="scientific">Conexibacter arvalis</name>
    <dbReference type="NCBI Taxonomy" id="912552"/>
    <lineage>
        <taxon>Bacteria</taxon>
        <taxon>Bacillati</taxon>
        <taxon>Actinomycetota</taxon>
        <taxon>Thermoleophilia</taxon>
        <taxon>Solirubrobacterales</taxon>
        <taxon>Conexibacteraceae</taxon>
        <taxon>Conexibacter</taxon>
    </lineage>
</organism>
<evidence type="ECO:0000313" key="2">
    <source>
        <dbReference type="EMBL" id="MBB4665280.1"/>
    </source>
</evidence>
<keyword evidence="1" id="KW-0472">Membrane</keyword>
<proteinExistence type="predicted"/>
<dbReference type="Proteomes" id="UP000585272">
    <property type="component" value="Unassembled WGS sequence"/>
</dbReference>
<dbReference type="EMBL" id="JACHNU010000015">
    <property type="protein sequence ID" value="MBB4665280.1"/>
    <property type="molecule type" value="Genomic_DNA"/>
</dbReference>